<dbReference type="InterPro" id="IPR050950">
    <property type="entry name" value="HTH-type_LysR_regulators"/>
</dbReference>
<dbReference type="KEGG" id="ole:K0B96_16545"/>
<name>A0A8F9XG85_9BACT</name>
<dbReference type="InterPro" id="IPR036388">
    <property type="entry name" value="WH-like_DNA-bd_sf"/>
</dbReference>
<dbReference type="GO" id="GO:0003700">
    <property type="term" value="F:DNA-binding transcription factor activity"/>
    <property type="evidence" value="ECO:0007669"/>
    <property type="project" value="InterPro"/>
</dbReference>
<evidence type="ECO:0000256" key="4">
    <source>
        <dbReference type="ARBA" id="ARBA00023163"/>
    </source>
</evidence>
<proteinExistence type="inferred from homology"/>
<evidence type="ECO:0000256" key="3">
    <source>
        <dbReference type="ARBA" id="ARBA00023125"/>
    </source>
</evidence>
<dbReference type="PANTHER" id="PTHR30419">
    <property type="entry name" value="HTH-TYPE TRANSCRIPTIONAL REGULATOR YBHD"/>
    <property type="match status" value="1"/>
</dbReference>
<protein>
    <submittedName>
        <fullName evidence="7">LysR family transcriptional regulator</fullName>
    </submittedName>
</protein>
<dbReference type="PRINTS" id="PR00039">
    <property type="entry name" value="HTHLYSR"/>
</dbReference>
<keyword evidence="8" id="KW-1185">Reference proteome</keyword>
<evidence type="ECO:0000313" key="8">
    <source>
        <dbReference type="Proteomes" id="UP000825051"/>
    </source>
</evidence>
<dbReference type="Gene3D" id="3.40.190.290">
    <property type="match status" value="1"/>
</dbReference>
<dbReference type="GO" id="GO:0005829">
    <property type="term" value="C:cytosol"/>
    <property type="evidence" value="ECO:0007669"/>
    <property type="project" value="TreeGrafter"/>
</dbReference>
<organism evidence="7 8">
    <name type="scientific">Horticoccus luteus</name>
    <dbReference type="NCBI Taxonomy" id="2862869"/>
    <lineage>
        <taxon>Bacteria</taxon>
        <taxon>Pseudomonadati</taxon>
        <taxon>Verrucomicrobiota</taxon>
        <taxon>Opitutia</taxon>
        <taxon>Opitutales</taxon>
        <taxon>Opitutaceae</taxon>
        <taxon>Horticoccus</taxon>
    </lineage>
</organism>
<dbReference type="PROSITE" id="PS50931">
    <property type="entry name" value="HTH_LYSR"/>
    <property type="match status" value="1"/>
</dbReference>
<dbReference type="SUPFAM" id="SSF46785">
    <property type="entry name" value="Winged helix' DNA-binding domain"/>
    <property type="match status" value="1"/>
</dbReference>
<evidence type="ECO:0000256" key="1">
    <source>
        <dbReference type="ARBA" id="ARBA00009437"/>
    </source>
</evidence>
<sequence>MNEFLTTAPFDIYELHLFHLVAQHRSFTRAAEVAGLTQSAVTRQVQGIEASLGLTLFERTTRTVTLTPAGEALWRESARLVGDVAQTLKSLREEFTDAKKEIRVGVSRSVGLAYLPGFFHANLRRLPHVGYRVAAQSSAEIHAGLEANELDVGVLSPPHRLPQTVRITHRFTDTFALVGSPAAAADFEAHAATRARRLAWLNRQNWLVLDERSNTGRRLHAWMTRQGCRVPPGMQLDNFDLIINLAALGMGVSFVPVRALALYGRKRSLRRLPWPERFERELVVLVRRHRKLPPHILQFIDNVLF</sequence>
<dbReference type="CDD" id="cd05466">
    <property type="entry name" value="PBP2_LTTR_substrate"/>
    <property type="match status" value="1"/>
</dbReference>
<feature type="domain" description="HTH lysR-type" evidence="6">
    <location>
        <begin position="10"/>
        <end position="67"/>
    </location>
</feature>
<evidence type="ECO:0000256" key="5">
    <source>
        <dbReference type="SAM" id="Phobius"/>
    </source>
</evidence>
<keyword evidence="4" id="KW-0804">Transcription</keyword>
<dbReference type="FunFam" id="1.10.10.10:FF:000001">
    <property type="entry name" value="LysR family transcriptional regulator"/>
    <property type="match status" value="1"/>
</dbReference>
<dbReference type="RefSeq" id="WP_220162040.1">
    <property type="nucleotide sequence ID" value="NZ_CP080507.1"/>
</dbReference>
<dbReference type="GO" id="GO:0003677">
    <property type="term" value="F:DNA binding"/>
    <property type="evidence" value="ECO:0007669"/>
    <property type="project" value="UniProtKB-KW"/>
</dbReference>
<dbReference type="Gene3D" id="1.10.10.10">
    <property type="entry name" value="Winged helix-like DNA-binding domain superfamily/Winged helix DNA-binding domain"/>
    <property type="match status" value="1"/>
</dbReference>
<dbReference type="SUPFAM" id="SSF53850">
    <property type="entry name" value="Periplasmic binding protein-like II"/>
    <property type="match status" value="1"/>
</dbReference>
<evidence type="ECO:0000259" key="6">
    <source>
        <dbReference type="PROSITE" id="PS50931"/>
    </source>
</evidence>
<dbReference type="EMBL" id="CP080507">
    <property type="protein sequence ID" value="QYM78892.1"/>
    <property type="molecule type" value="Genomic_DNA"/>
</dbReference>
<keyword evidence="5" id="KW-0812">Transmembrane</keyword>
<dbReference type="InterPro" id="IPR005119">
    <property type="entry name" value="LysR_subst-bd"/>
</dbReference>
<dbReference type="InterPro" id="IPR000847">
    <property type="entry name" value="LysR_HTH_N"/>
</dbReference>
<evidence type="ECO:0000313" key="7">
    <source>
        <dbReference type="EMBL" id="QYM78892.1"/>
    </source>
</evidence>
<dbReference type="Proteomes" id="UP000825051">
    <property type="component" value="Chromosome"/>
</dbReference>
<keyword evidence="3" id="KW-0238">DNA-binding</keyword>
<dbReference type="Pfam" id="PF00126">
    <property type="entry name" value="HTH_1"/>
    <property type="match status" value="1"/>
</dbReference>
<comment type="similarity">
    <text evidence="1">Belongs to the LysR transcriptional regulatory family.</text>
</comment>
<accession>A0A8F9XG85</accession>
<keyword evidence="5" id="KW-1133">Transmembrane helix</keyword>
<dbReference type="Pfam" id="PF03466">
    <property type="entry name" value="LysR_substrate"/>
    <property type="match status" value="1"/>
</dbReference>
<dbReference type="AlphaFoldDB" id="A0A8F9XG85"/>
<reference evidence="7" key="1">
    <citation type="submission" date="2021-08" db="EMBL/GenBank/DDBJ databases">
        <title>Genome of a novel bacterium of the phylum Verrucomicrobia, Oleiharenicola sp. KSB-15.</title>
        <authorList>
            <person name="Chung J.-H."/>
            <person name="Ahn J.-H."/>
            <person name="Yoon Y."/>
            <person name="Kim D.-Y."/>
            <person name="An S.-H."/>
            <person name="Park I."/>
            <person name="Yeon J."/>
        </authorList>
    </citation>
    <scope>NUCLEOTIDE SEQUENCE</scope>
    <source>
        <strain evidence="7">KSB-15</strain>
    </source>
</reference>
<evidence type="ECO:0000256" key="2">
    <source>
        <dbReference type="ARBA" id="ARBA00023015"/>
    </source>
</evidence>
<gene>
    <name evidence="7" type="ORF">K0B96_16545</name>
</gene>
<dbReference type="InterPro" id="IPR036390">
    <property type="entry name" value="WH_DNA-bd_sf"/>
</dbReference>
<feature type="transmembrane region" description="Helical" evidence="5">
    <location>
        <begin position="241"/>
        <end position="263"/>
    </location>
</feature>
<keyword evidence="2" id="KW-0805">Transcription regulation</keyword>
<keyword evidence="5" id="KW-0472">Membrane</keyword>